<dbReference type="GO" id="GO:0005886">
    <property type="term" value="C:plasma membrane"/>
    <property type="evidence" value="ECO:0007669"/>
    <property type="project" value="TreeGrafter"/>
</dbReference>
<dbReference type="Pfam" id="PF06609">
    <property type="entry name" value="TRI12"/>
    <property type="match status" value="1"/>
</dbReference>
<dbReference type="InterPro" id="IPR036259">
    <property type="entry name" value="MFS_trans_sf"/>
</dbReference>
<name>A0A6A6HN85_VIRVR</name>
<feature type="transmembrane region" description="Helical" evidence="7">
    <location>
        <begin position="246"/>
        <end position="265"/>
    </location>
</feature>
<feature type="transmembrane region" description="Helical" evidence="7">
    <location>
        <begin position="277"/>
        <end position="297"/>
    </location>
</feature>
<feature type="region of interest" description="Disordered" evidence="6">
    <location>
        <begin position="1"/>
        <end position="23"/>
    </location>
</feature>
<protein>
    <submittedName>
        <fullName evidence="9">MFS general substrate transporter</fullName>
    </submittedName>
</protein>
<evidence type="ECO:0000256" key="2">
    <source>
        <dbReference type="ARBA" id="ARBA00022448"/>
    </source>
</evidence>
<comment type="subcellular location">
    <subcellularLocation>
        <location evidence="1">Membrane</location>
        <topology evidence="1">Multi-pass membrane protein</topology>
    </subcellularLocation>
</comment>
<sequence>MDAESSTRRLPSQEPDDPGKDPVERREVIDGALRDAVALIQDALVHIQDAVTHIQNVVEGRDHKTPSEVEKAVRVDTNDSLAAIRAVSRVPGNNTYYEKGGLRTMGDGQDHIVEEPMTMRKFMIFVAMGFLWTGSQIPLYLFGGIIPNIEASIGGADRYVWIALGNLIPLATVTPFVGPLSDVFGRRQIAMFASLCGIVGSTVCACANSMNMFIGGQTLIGVGSGIGELTALAVAGESAPTKKRGIYIGGIILTIIPYCPSVLYAQLISVYASWRFIGLWTGLWNLVGLVLIAIFYWPPPRPNAGGLTRRQIAKRLDYVGGFLSAAGLTLFLAGLTWAGNQYTWNDNHVKVNIALGAVLIVLFFVWEIFFVPYPMFPARLKQNPRALYVVCFITFVSGANFFAVLVFWPTQYYAIYTGDTPFPSPVTVGLGSLPVGFCIIGGSIIFSIAVTILKGKVRLLMVIACVIMTAGNGSMAAANLDNLPGVYAAVTFACLGVGAVIVPLQIISTIICPDDLIATVTALTISVRIVGGVIGYAAYYHILRTEFLKAIFVYLAPVVIGSGVLDPIEFGEIAINLSGNLRSTIPQFPAIDTPEKVAAVIHAGRQCFSTAYHGVYYVSIAFGGAAILAACFLPDITKLMDNHIAVQYRTERSATESGDS</sequence>
<evidence type="ECO:0000256" key="6">
    <source>
        <dbReference type="SAM" id="MobiDB-lite"/>
    </source>
</evidence>
<dbReference type="AlphaFoldDB" id="A0A6A6HN85"/>
<dbReference type="OrthoDB" id="4161376at2759"/>
<feature type="transmembrane region" description="Helical" evidence="7">
    <location>
        <begin position="122"/>
        <end position="146"/>
    </location>
</feature>
<dbReference type="Gene3D" id="1.20.1250.20">
    <property type="entry name" value="MFS general substrate transporter like domains"/>
    <property type="match status" value="1"/>
</dbReference>
<feature type="transmembrane region" description="Helical" evidence="7">
    <location>
        <begin position="459"/>
        <end position="480"/>
    </location>
</feature>
<organism evidence="9 10">
    <name type="scientific">Viridothelium virens</name>
    <name type="common">Speckled blister lichen</name>
    <name type="synonym">Trypethelium virens</name>
    <dbReference type="NCBI Taxonomy" id="1048519"/>
    <lineage>
        <taxon>Eukaryota</taxon>
        <taxon>Fungi</taxon>
        <taxon>Dikarya</taxon>
        <taxon>Ascomycota</taxon>
        <taxon>Pezizomycotina</taxon>
        <taxon>Dothideomycetes</taxon>
        <taxon>Dothideomycetes incertae sedis</taxon>
        <taxon>Trypetheliales</taxon>
        <taxon>Trypetheliaceae</taxon>
        <taxon>Viridothelium</taxon>
    </lineage>
</organism>
<dbReference type="InterPro" id="IPR010573">
    <property type="entry name" value="MFS_Str1/Tri12-like"/>
</dbReference>
<dbReference type="PROSITE" id="PS50850">
    <property type="entry name" value="MFS"/>
    <property type="match status" value="1"/>
</dbReference>
<evidence type="ECO:0000256" key="5">
    <source>
        <dbReference type="ARBA" id="ARBA00023136"/>
    </source>
</evidence>
<evidence type="ECO:0000313" key="9">
    <source>
        <dbReference type="EMBL" id="KAF2239546.1"/>
    </source>
</evidence>
<keyword evidence="5 7" id="KW-0472">Membrane</keyword>
<evidence type="ECO:0000259" key="8">
    <source>
        <dbReference type="PROSITE" id="PS50850"/>
    </source>
</evidence>
<dbReference type="EMBL" id="ML991772">
    <property type="protein sequence ID" value="KAF2239546.1"/>
    <property type="molecule type" value="Genomic_DNA"/>
</dbReference>
<evidence type="ECO:0000313" key="10">
    <source>
        <dbReference type="Proteomes" id="UP000800092"/>
    </source>
</evidence>
<feature type="transmembrane region" description="Helical" evidence="7">
    <location>
        <begin position="428"/>
        <end position="452"/>
    </location>
</feature>
<feature type="transmembrane region" description="Helical" evidence="7">
    <location>
        <begin position="614"/>
        <end position="633"/>
    </location>
</feature>
<reference evidence="9" key="1">
    <citation type="journal article" date="2020" name="Stud. Mycol.">
        <title>101 Dothideomycetes genomes: a test case for predicting lifestyles and emergence of pathogens.</title>
        <authorList>
            <person name="Haridas S."/>
            <person name="Albert R."/>
            <person name="Binder M."/>
            <person name="Bloem J."/>
            <person name="Labutti K."/>
            <person name="Salamov A."/>
            <person name="Andreopoulos B."/>
            <person name="Baker S."/>
            <person name="Barry K."/>
            <person name="Bills G."/>
            <person name="Bluhm B."/>
            <person name="Cannon C."/>
            <person name="Castanera R."/>
            <person name="Culley D."/>
            <person name="Daum C."/>
            <person name="Ezra D."/>
            <person name="Gonzalez J."/>
            <person name="Henrissat B."/>
            <person name="Kuo A."/>
            <person name="Liang C."/>
            <person name="Lipzen A."/>
            <person name="Lutzoni F."/>
            <person name="Magnuson J."/>
            <person name="Mondo S."/>
            <person name="Nolan M."/>
            <person name="Ohm R."/>
            <person name="Pangilinan J."/>
            <person name="Park H.-J."/>
            <person name="Ramirez L."/>
            <person name="Alfaro M."/>
            <person name="Sun H."/>
            <person name="Tritt A."/>
            <person name="Yoshinaga Y."/>
            <person name="Zwiers L.-H."/>
            <person name="Turgeon B."/>
            <person name="Goodwin S."/>
            <person name="Spatafora J."/>
            <person name="Crous P."/>
            <person name="Grigoriev I."/>
        </authorList>
    </citation>
    <scope>NUCLEOTIDE SEQUENCE</scope>
    <source>
        <strain evidence="9">Tuck. ex Michener</strain>
    </source>
</reference>
<evidence type="ECO:0000256" key="1">
    <source>
        <dbReference type="ARBA" id="ARBA00004141"/>
    </source>
</evidence>
<keyword evidence="3 7" id="KW-0812">Transmembrane</keyword>
<accession>A0A6A6HN85</accession>
<evidence type="ECO:0000256" key="3">
    <source>
        <dbReference type="ARBA" id="ARBA00022692"/>
    </source>
</evidence>
<keyword evidence="2" id="KW-0813">Transport</keyword>
<feature type="transmembrane region" description="Helical" evidence="7">
    <location>
        <begin position="318"/>
        <end position="339"/>
    </location>
</feature>
<feature type="transmembrane region" description="Helical" evidence="7">
    <location>
        <begin position="216"/>
        <end position="234"/>
    </location>
</feature>
<feature type="transmembrane region" description="Helical" evidence="7">
    <location>
        <begin position="386"/>
        <end position="408"/>
    </location>
</feature>
<proteinExistence type="predicted"/>
<keyword evidence="4 7" id="KW-1133">Transmembrane helix</keyword>
<feature type="domain" description="Major facilitator superfamily (MFS) profile" evidence="8">
    <location>
        <begin position="122"/>
        <end position="574"/>
    </location>
</feature>
<feature type="transmembrane region" description="Helical" evidence="7">
    <location>
        <begin position="189"/>
        <end position="210"/>
    </location>
</feature>
<dbReference type="InterPro" id="IPR020846">
    <property type="entry name" value="MFS_dom"/>
</dbReference>
<feature type="transmembrane region" description="Helical" evidence="7">
    <location>
        <begin position="351"/>
        <end position="374"/>
    </location>
</feature>
<feature type="transmembrane region" description="Helical" evidence="7">
    <location>
        <begin position="516"/>
        <end position="539"/>
    </location>
</feature>
<gene>
    <name evidence="9" type="ORF">EV356DRAFT_438859</name>
</gene>
<dbReference type="GO" id="GO:0022857">
    <property type="term" value="F:transmembrane transporter activity"/>
    <property type="evidence" value="ECO:0007669"/>
    <property type="project" value="InterPro"/>
</dbReference>
<feature type="transmembrane region" description="Helical" evidence="7">
    <location>
        <begin position="486"/>
        <end position="504"/>
    </location>
</feature>
<evidence type="ECO:0000256" key="4">
    <source>
        <dbReference type="ARBA" id="ARBA00022989"/>
    </source>
</evidence>
<dbReference type="Proteomes" id="UP000800092">
    <property type="component" value="Unassembled WGS sequence"/>
</dbReference>
<dbReference type="InterPro" id="IPR005829">
    <property type="entry name" value="Sugar_transporter_CS"/>
</dbReference>
<evidence type="ECO:0000256" key="7">
    <source>
        <dbReference type="SAM" id="Phobius"/>
    </source>
</evidence>
<feature type="transmembrane region" description="Helical" evidence="7">
    <location>
        <begin position="158"/>
        <end position="177"/>
    </location>
</feature>
<dbReference type="PROSITE" id="PS00216">
    <property type="entry name" value="SUGAR_TRANSPORT_1"/>
    <property type="match status" value="1"/>
</dbReference>
<dbReference type="PANTHER" id="PTHR23501:SF109">
    <property type="entry name" value="MAJOR FACILITATOR SUPERFAMILY (MFS) PROFILE DOMAIN-CONTAINING PROTEIN-RELATED"/>
    <property type="match status" value="1"/>
</dbReference>
<dbReference type="SUPFAM" id="SSF103473">
    <property type="entry name" value="MFS general substrate transporter"/>
    <property type="match status" value="1"/>
</dbReference>
<keyword evidence="10" id="KW-1185">Reference proteome</keyword>
<dbReference type="PANTHER" id="PTHR23501">
    <property type="entry name" value="MAJOR FACILITATOR SUPERFAMILY"/>
    <property type="match status" value="1"/>
</dbReference>